<dbReference type="EMBL" id="CP101655">
    <property type="protein sequence ID" value="WDR34725.1"/>
    <property type="molecule type" value="Genomic_DNA"/>
</dbReference>
<evidence type="ECO:0000313" key="1">
    <source>
        <dbReference type="EMBL" id="WDR34725.1"/>
    </source>
</evidence>
<sequence length="128" mass="13840">MTISDTQSASDRKQYALNICTVEPGKSPVDHVGGVGGRPFSYEEFKNRTVGVRVSTLSSVGETVTVTLLGPGKTVLEKVSVDVGPNEAVYLMFGHKYTPSQFPRSTFEGWAADGGDPYDQRGSIVYFN</sequence>
<accession>A0ABY7Z565</accession>
<reference evidence="1 2" key="1">
    <citation type="submission" date="2022-07" db="EMBL/GenBank/DDBJ databases">
        <authorList>
            <person name="Abrouk D."/>
            <person name="Moenne-Loccoz Y."/>
            <person name="Todorovic I."/>
            <person name="Raicevic V."/>
            <person name="Jovicic-Petrovic J."/>
        </authorList>
    </citation>
    <scope>NUCLEOTIDE SEQUENCE [LARGE SCALE GENOMIC DNA]</scope>
    <source>
        <strain evidence="2">IT-P374</strain>
    </source>
</reference>
<keyword evidence="2" id="KW-1185">Reference proteome</keyword>
<name>A0ABY7Z565_9PSED</name>
<proteinExistence type="predicted"/>
<protein>
    <submittedName>
        <fullName evidence="1">Uncharacterized protein</fullName>
    </submittedName>
</protein>
<dbReference type="Proteomes" id="UP001222282">
    <property type="component" value="Chromosome"/>
</dbReference>
<organism evidence="1 2">
    <name type="scientific">Pseudomonas serboccidentalis</name>
    <dbReference type="NCBI Taxonomy" id="2964670"/>
    <lineage>
        <taxon>Bacteria</taxon>
        <taxon>Pseudomonadati</taxon>
        <taxon>Pseudomonadota</taxon>
        <taxon>Gammaproteobacteria</taxon>
        <taxon>Pseudomonadales</taxon>
        <taxon>Pseudomonadaceae</taxon>
        <taxon>Pseudomonas</taxon>
    </lineage>
</organism>
<evidence type="ECO:0000313" key="2">
    <source>
        <dbReference type="Proteomes" id="UP001222282"/>
    </source>
</evidence>
<dbReference type="RefSeq" id="WP_127649022.1">
    <property type="nucleotide sequence ID" value="NZ_CP101655.1"/>
</dbReference>
<gene>
    <name evidence="1" type="ORF">NN484_19740</name>
</gene>